<reference evidence="2" key="1">
    <citation type="submission" date="2020-11" db="EMBL/GenBank/DDBJ databases">
        <authorList>
            <person name="Tran Van P."/>
        </authorList>
    </citation>
    <scope>NUCLEOTIDE SEQUENCE</scope>
</reference>
<keyword evidence="3" id="KW-1185">Reference proteome</keyword>
<proteinExistence type="predicted"/>
<evidence type="ECO:0000313" key="3">
    <source>
        <dbReference type="Proteomes" id="UP000728032"/>
    </source>
</evidence>
<dbReference type="EMBL" id="CAJPVJ010007811">
    <property type="protein sequence ID" value="CAG2171513.1"/>
    <property type="molecule type" value="Genomic_DNA"/>
</dbReference>
<evidence type="ECO:0000256" key="1">
    <source>
        <dbReference type="SAM" id="SignalP"/>
    </source>
</evidence>
<keyword evidence="1" id="KW-0732">Signal</keyword>
<gene>
    <name evidence="2" type="ORF">ONB1V03_LOCUS10973</name>
</gene>
<protein>
    <submittedName>
        <fullName evidence="2">Uncharacterized protein</fullName>
    </submittedName>
</protein>
<dbReference type="EMBL" id="OC922636">
    <property type="protein sequence ID" value="CAD7654326.1"/>
    <property type="molecule type" value="Genomic_DNA"/>
</dbReference>
<dbReference type="AlphaFoldDB" id="A0A7R9M8C2"/>
<feature type="chain" id="PRO_5035592603" evidence="1">
    <location>
        <begin position="21"/>
        <end position="186"/>
    </location>
</feature>
<dbReference type="Proteomes" id="UP000728032">
    <property type="component" value="Unassembled WGS sequence"/>
</dbReference>
<organism evidence="2">
    <name type="scientific">Oppiella nova</name>
    <dbReference type="NCBI Taxonomy" id="334625"/>
    <lineage>
        <taxon>Eukaryota</taxon>
        <taxon>Metazoa</taxon>
        <taxon>Ecdysozoa</taxon>
        <taxon>Arthropoda</taxon>
        <taxon>Chelicerata</taxon>
        <taxon>Arachnida</taxon>
        <taxon>Acari</taxon>
        <taxon>Acariformes</taxon>
        <taxon>Sarcoptiformes</taxon>
        <taxon>Oribatida</taxon>
        <taxon>Brachypylina</taxon>
        <taxon>Oppioidea</taxon>
        <taxon>Oppiidae</taxon>
        <taxon>Oppiella</taxon>
    </lineage>
</organism>
<sequence length="186" mass="20523">MRFIRLAIIAIIQWTVVVTAVDFNDVFKLVSSTVCTVMSAPKLGKCADTFIHELRESEVEALKAYNARGYCCAFNHLKTCIVDNVDNCGDRKDEVVDQLVSSVVDTVKDISVSSDDCDTFTGYVGTVLCQQDWLLIVEAIGLLFICLTACCQVIRCCCCGSSGGRRSYSTQMLVVPERQIPGHKYP</sequence>
<name>A0A7R9M8C2_9ACAR</name>
<accession>A0A7R9M8C2</accession>
<evidence type="ECO:0000313" key="2">
    <source>
        <dbReference type="EMBL" id="CAD7654326.1"/>
    </source>
</evidence>
<feature type="signal peptide" evidence="1">
    <location>
        <begin position="1"/>
        <end position="20"/>
    </location>
</feature>